<dbReference type="EMBL" id="LS991949">
    <property type="protein sequence ID" value="SYV90351.1"/>
    <property type="molecule type" value="Genomic_DNA"/>
</dbReference>
<accession>A0A3B0PJT2</accession>
<gene>
    <name evidence="1" type="ORF">NCTC10135_00875</name>
</gene>
<dbReference type="AlphaFoldDB" id="A0A3B0PJT2"/>
<evidence type="ECO:0000313" key="2">
    <source>
        <dbReference type="Proteomes" id="UP000259864"/>
    </source>
</evidence>
<dbReference type="Proteomes" id="UP000259864">
    <property type="component" value="Chromosome 1"/>
</dbReference>
<organism evidence="1 2">
    <name type="scientific">Metamycoplasma alkalescens</name>
    <dbReference type="NCBI Taxonomy" id="45363"/>
    <lineage>
        <taxon>Bacteria</taxon>
        <taxon>Bacillati</taxon>
        <taxon>Mycoplasmatota</taxon>
        <taxon>Mycoplasmoidales</taxon>
        <taxon>Metamycoplasmataceae</taxon>
        <taxon>Metamycoplasma</taxon>
    </lineage>
</organism>
<dbReference type="InterPro" id="IPR005046">
    <property type="entry name" value="DUF285"/>
</dbReference>
<name>A0A3B0PJT2_9BACT</name>
<proteinExistence type="predicted"/>
<dbReference type="Pfam" id="PF03382">
    <property type="entry name" value="DUF285"/>
    <property type="match status" value="1"/>
</dbReference>
<sequence>MFFGAKEFDNDLFKLVNNNKVTDLQLLFYNAEKFNKSLKHW</sequence>
<evidence type="ECO:0000313" key="1">
    <source>
        <dbReference type="EMBL" id="SYV90351.1"/>
    </source>
</evidence>
<reference evidence="2" key="1">
    <citation type="submission" date="2018-06" db="EMBL/GenBank/DDBJ databases">
        <authorList>
            <consortium name="Pathogen Informatics"/>
        </authorList>
    </citation>
    <scope>NUCLEOTIDE SEQUENCE [LARGE SCALE GENOMIC DNA]</scope>
    <source>
        <strain evidence="2">NCTC10135</strain>
    </source>
</reference>
<protein>
    <submittedName>
        <fullName evidence="1">Uncharacterized protein</fullName>
    </submittedName>
</protein>
<dbReference type="KEGG" id="mala:NCTC10135_00875"/>
<feature type="non-terminal residue" evidence="1">
    <location>
        <position position="41"/>
    </location>
</feature>